<dbReference type="Gene3D" id="3.20.20.70">
    <property type="entry name" value="Aldolase class I"/>
    <property type="match status" value="1"/>
</dbReference>
<dbReference type="SUPFAM" id="SSF102114">
    <property type="entry name" value="Radical SAM enzymes"/>
    <property type="match status" value="1"/>
</dbReference>
<comment type="subcellular location">
    <subcellularLocation>
        <location evidence="8">Cytoplasm</location>
    </subcellularLocation>
</comment>
<evidence type="ECO:0000313" key="10">
    <source>
        <dbReference type="EMBL" id="UVI38895.1"/>
    </source>
</evidence>
<dbReference type="HAMAP" id="MF_00206">
    <property type="entry name" value="Lipoyl_synth"/>
    <property type="match status" value="1"/>
</dbReference>
<dbReference type="SFLD" id="SFLDS00029">
    <property type="entry name" value="Radical_SAM"/>
    <property type="match status" value="1"/>
</dbReference>
<reference evidence="10" key="1">
    <citation type="submission" date="2022-02" db="EMBL/GenBank/DDBJ databases">
        <title>Qipengyuania spongiae sp. nov., isolated from marine sponge.</title>
        <authorList>
            <person name="Li Z."/>
            <person name="Zhang M."/>
        </authorList>
    </citation>
    <scope>NUCLEOTIDE SEQUENCE</scope>
    <source>
        <strain evidence="10">PHS-Z21</strain>
    </source>
</reference>
<dbReference type="InterPro" id="IPR006638">
    <property type="entry name" value="Elp3/MiaA/NifB-like_rSAM"/>
</dbReference>
<dbReference type="EC" id="2.8.1.8" evidence="8"/>
<keyword evidence="5 8" id="KW-0408">Iron</keyword>
<feature type="binding site" evidence="8">
    <location>
        <position position="52"/>
    </location>
    <ligand>
        <name>[4Fe-4S] cluster</name>
        <dbReference type="ChEBI" id="CHEBI:49883"/>
        <label>1</label>
    </ligand>
</feature>
<dbReference type="PIRSF" id="PIRSF005963">
    <property type="entry name" value="Lipoyl_synth"/>
    <property type="match status" value="1"/>
</dbReference>
<evidence type="ECO:0000256" key="8">
    <source>
        <dbReference type="HAMAP-Rule" id="MF_00206"/>
    </source>
</evidence>
<keyword evidence="2 8" id="KW-0808">Transferase</keyword>
<evidence type="ECO:0000256" key="6">
    <source>
        <dbReference type="ARBA" id="ARBA00023014"/>
    </source>
</evidence>
<comment type="function">
    <text evidence="8">Catalyzes the radical-mediated insertion of two sulfur atoms into the C-6 and C-8 positions of the octanoyl moiety bound to the lipoyl domains of lipoate-dependent enzymes, thereby converting the octanoylated domains into lipoylated derivatives.</text>
</comment>
<dbReference type="Proteomes" id="UP001065265">
    <property type="component" value="Chromosome"/>
</dbReference>
<comment type="similarity">
    <text evidence="8">Belongs to the radical SAM superfamily. Lipoyl synthase family.</text>
</comment>
<dbReference type="SFLD" id="SFLDF00271">
    <property type="entry name" value="lipoyl_synthase"/>
    <property type="match status" value="1"/>
</dbReference>
<comment type="catalytic activity">
    <reaction evidence="7 8">
        <text>[[Fe-S] cluster scaffold protein carrying a second [4Fe-4S](2+) cluster] + N(6)-octanoyl-L-lysyl-[protein] + 2 oxidized [2Fe-2S]-[ferredoxin] + 2 S-adenosyl-L-methionine + 4 H(+) = [[Fe-S] cluster scaffold protein] + N(6)-[(R)-dihydrolipoyl]-L-lysyl-[protein] + 4 Fe(3+) + 2 hydrogen sulfide + 2 5'-deoxyadenosine + 2 L-methionine + 2 reduced [2Fe-2S]-[ferredoxin]</text>
        <dbReference type="Rhea" id="RHEA:16585"/>
        <dbReference type="Rhea" id="RHEA-COMP:9928"/>
        <dbReference type="Rhea" id="RHEA-COMP:10000"/>
        <dbReference type="Rhea" id="RHEA-COMP:10001"/>
        <dbReference type="Rhea" id="RHEA-COMP:10475"/>
        <dbReference type="Rhea" id="RHEA-COMP:14568"/>
        <dbReference type="Rhea" id="RHEA-COMP:14569"/>
        <dbReference type="ChEBI" id="CHEBI:15378"/>
        <dbReference type="ChEBI" id="CHEBI:17319"/>
        <dbReference type="ChEBI" id="CHEBI:29034"/>
        <dbReference type="ChEBI" id="CHEBI:29919"/>
        <dbReference type="ChEBI" id="CHEBI:33722"/>
        <dbReference type="ChEBI" id="CHEBI:33737"/>
        <dbReference type="ChEBI" id="CHEBI:33738"/>
        <dbReference type="ChEBI" id="CHEBI:57844"/>
        <dbReference type="ChEBI" id="CHEBI:59789"/>
        <dbReference type="ChEBI" id="CHEBI:78809"/>
        <dbReference type="ChEBI" id="CHEBI:83100"/>
        <dbReference type="EC" id="2.8.1.8"/>
    </reaction>
</comment>
<dbReference type="PROSITE" id="PS51918">
    <property type="entry name" value="RADICAL_SAM"/>
    <property type="match status" value="1"/>
</dbReference>
<dbReference type="SFLD" id="SFLDG01058">
    <property type="entry name" value="lipoyl_synthase_like"/>
    <property type="match status" value="1"/>
</dbReference>
<evidence type="ECO:0000256" key="2">
    <source>
        <dbReference type="ARBA" id="ARBA00022679"/>
    </source>
</evidence>
<feature type="binding site" evidence="8">
    <location>
        <position position="287"/>
    </location>
    <ligand>
        <name>[4Fe-4S] cluster</name>
        <dbReference type="ChEBI" id="CHEBI:49883"/>
        <label>1</label>
    </ligand>
</feature>
<evidence type="ECO:0000256" key="5">
    <source>
        <dbReference type="ARBA" id="ARBA00023004"/>
    </source>
</evidence>
<evidence type="ECO:0000256" key="7">
    <source>
        <dbReference type="ARBA" id="ARBA00047326"/>
    </source>
</evidence>
<keyword evidence="6 8" id="KW-0411">Iron-sulfur</keyword>
<accession>A0ABY5SWG8</accession>
<dbReference type="NCBIfam" id="NF009544">
    <property type="entry name" value="PRK12928.1"/>
    <property type="match status" value="1"/>
</dbReference>
<dbReference type="CDD" id="cd01335">
    <property type="entry name" value="Radical_SAM"/>
    <property type="match status" value="1"/>
</dbReference>
<sequence length="310" mass="34666">MNDMSTAPEPRIPRQRKPDWIRVKAPVSKGYHETRKLMRDLALNTVCEEAACPNIGECWDKKHATVMILGDVCTRACAFCNVKTGMPRLVDPMEPENVAIAAGKMGLNHIVITSVDRDDLPDGGASQFVKVINALRRETPETTIEILTPDFRNKMRPAVEAICEAGPDVYNHNLETVPRLYPTIRPGARYYASLRLLEEVKRHDPMIFTKSGIMLGLGEQRLEVHQVMDDMRSADIDFVTMGQYLQPTPKHAKVEDFVTPKAFDAYGSIARAKGFLQVASSPLTRSSYHAGDDFAQMRAAREAKLAKAQR</sequence>
<keyword evidence="3 8" id="KW-0949">S-adenosyl-L-methionine</keyword>
<feature type="binding site" evidence="8">
    <location>
        <position position="77"/>
    </location>
    <ligand>
        <name>[4Fe-4S] cluster</name>
        <dbReference type="ChEBI" id="CHEBI:49883"/>
        <label>2</label>
        <note>4Fe-4S-S-AdoMet</note>
    </ligand>
</feature>
<dbReference type="PANTHER" id="PTHR10949:SF0">
    <property type="entry name" value="LIPOYL SYNTHASE, MITOCHONDRIAL"/>
    <property type="match status" value="1"/>
</dbReference>
<evidence type="ECO:0000313" key="11">
    <source>
        <dbReference type="Proteomes" id="UP001065265"/>
    </source>
</evidence>
<keyword evidence="8" id="KW-0963">Cytoplasm</keyword>
<feature type="binding site" evidence="8">
    <location>
        <position position="80"/>
    </location>
    <ligand>
        <name>[4Fe-4S] cluster</name>
        <dbReference type="ChEBI" id="CHEBI:49883"/>
        <label>2</label>
        <note>4Fe-4S-S-AdoMet</note>
    </ligand>
</feature>
<organism evidence="10 11">
    <name type="scientific">Qipengyuania spongiae</name>
    <dbReference type="NCBI Taxonomy" id="2909673"/>
    <lineage>
        <taxon>Bacteria</taxon>
        <taxon>Pseudomonadati</taxon>
        <taxon>Pseudomonadota</taxon>
        <taxon>Alphaproteobacteria</taxon>
        <taxon>Sphingomonadales</taxon>
        <taxon>Erythrobacteraceae</taxon>
        <taxon>Qipengyuania</taxon>
    </lineage>
</organism>
<feature type="binding site" evidence="8">
    <location>
        <position position="73"/>
    </location>
    <ligand>
        <name>[4Fe-4S] cluster</name>
        <dbReference type="ChEBI" id="CHEBI:49883"/>
        <label>2</label>
        <note>4Fe-4S-S-AdoMet</note>
    </ligand>
</feature>
<gene>
    <name evidence="8 10" type="primary">lipA</name>
    <name evidence="10" type="ORF">L1F33_11690</name>
</gene>
<protein>
    <recommendedName>
        <fullName evidence="8">Lipoyl synthase</fullName>
        <ecNumber evidence="8">2.8.1.8</ecNumber>
    </recommendedName>
    <alternativeName>
        <fullName evidence="8">Lip-syn</fullName>
        <shortName evidence="8">LS</shortName>
    </alternativeName>
    <alternativeName>
        <fullName evidence="8">Lipoate synthase</fullName>
    </alternativeName>
    <alternativeName>
        <fullName evidence="8">Lipoic acid synthase</fullName>
    </alternativeName>
    <alternativeName>
        <fullName evidence="8">Sulfur insertion protein LipA</fullName>
    </alternativeName>
</protein>
<dbReference type="NCBIfam" id="NF004019">
    <property type="entry name" value="PRK05481.1"/>
    <property type="match status" value="1"/>
</dbReference>
<dbReference type="PANTHER" id="PTHR10949">
    <property type="entry name" value="LIPOYL SYNTHASE"/>
    <property type="match status" value="1"/>
</dbReference>
<feature type="binding site" evidence="8">
    <location>
        <position position="47"/>
    </location>
    <ligand>
        <name>[4Fe-4S] cluster</name>
        <dbReference type="ChEBI" id="CHEBI:49883"/>
        <label>1</label>
    </ligand>
</feature>
<dbReference type="Pfam" id="PF04055">
    <property type="entry name" value="Radical_SAM"/>
    <property type="match status" value="1"/>
</dbReference>
<keyword evidence="4 8" id="KW-0479">Metal-binding</keyword>
<dbReference type="GO" id="GO:0016992">
    <property type="term" value="F:lipoate synthase activity"/>
    <property type="evidence" value="ECO:0007669"/>
    <property type="project" value="UniProtKB-EC"/>
</dbReference>
<dbReference type="InterPro" id="IPR003698">
    <property type="entry name" value="Lipoyl_synth"/>
</dbReference>
<evidence type="ECO:0000256" key="3">
    <source>
        <dbReference type="ARBA" id="ARBA00022691"/>
    </source>
</evidence>
<dbReference type="InterPro" id="IPR013785">
    <property type="entry name" value="Aldolase_TIM"/>
</dbReference>
<evidence type="ECO:0000256" key="1">
    <source>
        <dbReference type="ARBA" id="ARBA00022485"/>
    </source>
</evidence>
<feature type="binding site" evidence="8">
    <location>
        <position position="58"/>
    </location>
    <ligand>
        <name>[4Fe-4S] cluster</name>
        <dbReference type="ChEBI" id="CHEBI:49883"/>
        <label>1</label>
    </ligand>
</feature>
<name>A0ABY5SWG8_9SPHN</name>
<dbReference type="InterPro" id="IPR007197">
    <property type="entry name" value="rSAM"/>
</dbReference>
<evidence type="ECO:0000259" key="9">
    <source>
        <dbReference type="PROSITE" id="PS51918"/>
    </source>
</evidence>
<dbReference type="Pfam" id="PF16881">
    <property type="entry name" value="LIAS_N"/>
    <property type="match status" value="1"/>
</dbReference>
<dbReference type="EMBL" id="CP092471">
    <property type="protein sequence ID" value="UVI38895.1"/>
    <property type="molecule type" value="Genomic_DNA"/>
</dbReference>
<evidence type="ECO:0000256" key="4">
    <source>
        <dbReference type="ARBA" id="ARBA00022723"/>
    </source>
</evidence>
<dbReference type="NCBIfam" id="TIGR00510">
    <property type="entry name" value="lipA"/>
    <property type="match status" value="1"/>
</dbReference>
<feature type="domain" description="Radical SAM core" evidence="9">
    <location>
        <begin position="59"/>
        <end position="276"/>
    </location>
</feature>
<dbReference type="SMART" id="SM00729">
    <property type="entry name" value="Elp3"/>
    <property type="match status" value="1"/>
</dbReference>
<keyword evidence="1 8" id="KW-0004">4Fe-4S</keyword>
<proteinExistence type="inferred from homology"/>
<comment type="cofactor">
    <cofactor evidence="8">
        <name>[4Fe-4S] cluster</name>
        <dbReference type="ChEBI" id="CHEBI:49883"/>
    </cofactor>
    <text evidence="8">Binds 2 [4Fe-4S] clusters per subunit. One cluster is coordinated with 3 cysteines and an exchangeable S-adenosyl-L-methionine.</text>
</comment>
<dbReference type="InterPro" id="IPR058240">
    <property type="entry name" value="rSAM_sf"/>
</dbReference>
<keyword evidence="11" id="KW-1185">Reference proteome</keyword>
<dbReference type="InterPro" id="IPR031691">
    <property type="entry name" value="LIAS_N"/>
</dbReference>
<comment type="pathway">
    <text evidence="8">Protein modification; protein lipoylation via endogenous pathway; protein N(6)-(lipoyl)lysine from octanoyl-[acyl-carrier-protein]: step 2/2.</text>
</comment>
<dbReference type="RefSeq" id="WP_265558077.1">
    <property type="nucleotide sequence ID" value="NZ_CP092471.1"/>
</dbReference>